<evidence type="ECO:0000313" key="2">
    <source>
        <dbReference type="EMBL" id="KZV13616.1"/>
    </source>
</evidence>
<reference evidence="2 3" key="1">
    <citation type="journal article" date="2015" name="Proc. Natl. Acad. Sci. U.S.A.">
        <title>The resurrection genome of Boea hygrometrica: A blueprint for survival of dehydration.</title>
        <authorList>
            <person name="Xiao L."/>
            <person name="Yang G."/>
            <person name="Zhang L."/>
            <person name="Yang X."/>
            <person name="Zhao S."/>
            <person name="Ji Z."/>
            <person name="Zhou Q."/>
            <person name="Hu M."/>
            <person name="Wang Y."/>
            <person name="Chen M."/>
            <person name="Xu Y."/>
            <person name="Jin H."/>
            <person name="Xiao X."/>
            <person name="Hu G."/>
            <person name="Bao F."/>
            <person name="Hu Y."/>
            <person name="Wan P."/>
            <person name="Li L."/>
            <person name="Deng X."/>
            <person name="Kuang T."/>
            <person name="Xiang C."/>
            <person name="Zhu J.K."/>
            <person name="Oliver M.J."/>
            <person name="He Y."/>
        </authorList>
    </citation>
    <scope>NUCLEOTIDE SEQUENCE [LARGE SCALE GENOMIC DNA]</scope>
    <source>
        <strain evidence="3">cv. XS01</strain>
    </source>
</reference>
<name>A0A2Z6ZWN3_9LAMI</name>
<proteinExistence type="predicted"/>
<feature type="region of interest" description="Disordered" evidence="1">
    <location>
        <begin position="1"/>
        <end position="43"/>
    </location>
</feature>
<dbReference type="Proteomes" id="UP000250235">
    <property type="component" value="Unassembled WGS sequence"/>
</dbReference>
<sequence length="109" mass="11806">MGCPGQARTKPRSKIQPSQNSAEDRRRTAAARRRPPPICNVQPPREASAVMLRSQCATRRTSSRERAATGRSSLGLHCATSSGTSCAKQRPMGRPPACIGRNMMCGLRD</sequence>
<evidence type="ECO:0000313" key="3">
    <source>
        <dbReference type="Proteomes" id="UP000250235"/>
    </source>
</evidence>
<gene>
    <name evidence="2" type="ORF">F511_45221</name>
</gene>
<dbReference type="EMBL" id="KV032267">
    <property type="protein sequence ID" value="KZV13616.1"/>
    <property type="molecule type" value="Genomic_DNA"/>
</dbReference>
<keyword evidence="3" id="KW-1185">Reference proteome</keyword>
<protein>
    <submittedName>
        <fullName evidence="2">Uncharacterized protein</fullName>
    </submittedName>
</protein>
<organism evidence="2 3">
    <name type="scientific">Dorcoceras hygrometricum</name>
    <dbReference type="NCBI Taxonomy" id="472368"/>
    <lineage>
        <taxon>Eukaryota</taxon>
        <taxon>Viridiplantae</taxon>
        <taxon>Streptophyta</taxon>
        <taxon>Embryophyta</taxon>
        <taxon>Tracheophyta</taxon>
        <taxon>Spermatophyta</taxon>
        <taxon>Magnoliopsida</taxon>
        <taxon>eudicotyledons</taxon>
        <taxon>Gunneridae</taxon>
        <taxon>Pentapetalae</taxon>
        <taxon>asterids</taxon>
        <taxon>lamiids</taxon>
        <taxon>Lamiales</taxon>
        <taxon>Gesneriaceae</taxon>
        <taxon>Didymocarpoideae</taxon>
        <taxon>Trichosporeae</taxon>
        <taxon>Loxocarpinae</taxon>
        <taxon>Dorcoceras</taxon>
    </lineage>
</organism>
<accession>A0A2Z6ZWN3</accession>
<feature type="region of interest" description="Disordered" evidence="1">
    <location>
        <begin position="54"/>
        <end position="73"/>
    </location>
</feature>
<dbReference type="AlphaFoldDB" id="A0A2Z6ZWN3"/>
<evidence type="ECO:0000256" key="1">
    <source>
        <dbReference type="SAM" id="MobiDB-lite"/>
    </source>
</evidence>